<protein>
    <recommendedName>
        <fullName evidence="1">Amidohydrolase-related domain-containing protein</fullName>
    </recommendedName>
</protein>
<reference evidence="2 3" key="1">
    <citation type="submission" date="2024-07" db="EMBL/GenBank/DDBJ databases">
        <title>Section-level genome sequencing and comparative genomics of Aspergillus sections Usti and Cavernicolus.</title>
        <authorList>
            <consortium name="Lawrence Berkeley National Laboratory"/>
            <person name="Nybo J.L."/>
            <person name="Vesth T.C."/>
            <person name="Theobald S."/>
            <person name="Frisvad J.C."/>
            <person name="Larsen T.O."/>
            <person name="Kjaerboelling I."/>
            <person name="Rothschild-Mancinelli K."/>
            <person name="Lyhne E.K."/>
            <person name="Kogle M.E."/>
            <person name="Barry K."/>
            <person name="Clum A."/>
            <person name="Na H."/>
            <person name="Ledsgaard L."/>
            <person name="Lin J."/>
            <person name="Lipzen A."/>
            <person name="Kuo A."/>
            <person name="Riley R."/>
            <person name="Mondo S."/>
            <person name="Labutti K."/>
            <person name="Haridas S."/>
            <person name="Pangalinan J."/>
            <person name="Salamov A.A."/>
            <person name="Simmons B.A."/>
            <person name="Magnuson J.K."/>
            <person name="Chen J."/>
            <person name="Drula E."/>
            <person name="Henrissat B."/>
            <person name="Wiebenga A."/>
            <person name="Lubbers R.J."/>
            <person name="Gomes A.C."/>
            <person name="Makela M.R."/>
            <person name="Stajich J."/>
            <person name="Grigoriev I.V."/>
            <person name="Mortensen U.H."/>
            <person name="De Vries R.P."/>
            <person name="Baker S.E."/>
            <person name="Andersen M.R."/>
        </authorList>
    </citation>
    <scope>NUCLEOTIDE SEQUENCE [LARGE SCALE GENOMIC DNA]</scope>
    <source>
        <strain evidence="2 3">CBS 123904</strain>
    </source>
</reference>
<gene>
    <name evidence="2" type="ORF">BJY01DRAFT_260603</name>
</gene>
<dbReference type="PANTHER" id="PTHR35563">
    <property type="entry name" value="BARREL METAL-DEPENDENT HYDROLASE, PUTATIVE (AFU_ORTHOLOGUE AFUA_1G16240)-RELATED"/>
    <property type="match status" value="1"/>
</dbReference>
<evidence type="ECO:0000313" key="2">
    <source>
        <dbReference type="EMBL" id="KAL2831278.1"/>
    </source>
</evidence>
<dbReference type="InterPro" id="IPR052358">
    <property type="entry name" value="Aro_Compnd_Degr_Hydrolases"/>
</dbReference>
<keyword evidence="3" id="KW-1185">Reference proteome</keyword>
<sequence length="307" mass="35059">MKQPLFPQGGWDVHHHIFEPERFPYSPGRHLTPPPATVERYNKFKQTLGLTNSVLTHGLTYGADCTCLTSFISELGESTTRGIGVIDPETVTPEQLQQMHDAGVRGIRVNLYHYKAMHDVELQKTALREHAQAIKSQLPAWSMAFTHLHPEFWAELKPIISKELAPLGCRIVTDHFALLKGASLLSPELNGNVFLQEGFQEICDLVREGSLFIKISAPYRVSNEGPEFNDLKPLVRAFIDANPRQVLWGSDWPHTPLMKVRSREEALAESPYLEIDDLAWLQSLRRWLSDDEWNQMMVLNPRRLYSL</sequence>
<dbReference type="PANTHER" id="PTHR35563:SF2">
    <property type="entry name" value="BARREL METAL-DEPENDENT HYDROLASE, PUTATIVE (AFU_ORTHOLOGUE AFUA_1G16240)-RELATED"/>
    <property type="match status" value="1"/>
</dbReference>
<dbReference type="Pfam" id="PF04909">
    <property type="entry name" value="Amidohydro_2"/>
    <property type="match status" value="1"/>
</dbReference>
<dbReference type="Gene3D" id="3.20.20.140">
    <property type="entry name" value="Metal-dependent hydrolases"/>
    <property type="match status" value="1"/>
</dbReference>
<comment type="caution">
    <text evidence="2">The sequence shown here is derived from an EMBL/GenBank/DDBJ whole genome shotgun (WGS) entry which is preliminary data.</text>
</comment>
<dbReference type="InterPro" id="IPR032466">
    <property type="entry name" value="Metal_Hydrolase"/>
</dbReference>
<evidence type="ECO:0000313" key="3">
    <source>
        <dbReference type="Proteomes" id="UP001610446"/>
    </source>
</evidence>
<dbReference type="SUPFAM" id="SSF51556">
    <property type="entry name" value="Metallo-dependent hydrolases"/>
    <property type="match status" value="1"/>
</dbReference>
<feature type="domain" description="Amidohydrolase-related" evidence="1">
    <location>
        <begin position="11"/>
        <end position="306"/>
    </location>
</feature>
<dbReference type="Proteomes" id="UP001610446">
    <property type="component" value="Unassembled WGS sequence"/>
</dbReference>
<evidence type="ECO:0000259" key="1">
    <source>
        <dbReference type="Pfam" id="PF04909"/>
    </source>
</evidence>
<dbReference type="EMBL" id="JBFXLU010000288">
    <property type="protein sequence ID" value="KAL2831278.1"/>
    <property type="molecule type" value="Genomic_DNA"/>
</dbReference>
<organism evidence="2 3">
    <name type="scientific">Aspergillus pseudoustus</name>
    <dbReference type="NCBI Taxonomy" id="1810923"/>
    <lineage>
        <taxon>Eukaryota</taxon>
        <taxon>Fungi</taxon>
        <taxon>Dikarya</taxon>
        <taxon>Ascomycota</taxon>
        <taxon>Pezizomycotina</taxon>
        <taxon>Eurotiomycetes</taxon>
        <taxon>Eurotiomycetidae</taxon>
        <taxon>Eurotiales</taxon>
        <taxon>Aspergillaceae</taxon>
        <taxon>Aspergillus</taxon>
        <taxon>Aspergillus subgen. Nidulantes</taxon>
    </lineage>
</organism>
<accession>A0ABR4IU31</accession>
<dbReference type="InterPro" id="IPR006680">
    <property type="entry name" value="Amidohydro-rel"/>
</dbReference>
<name>A0ABR4IU31_9EURO</name>
<proteinExistence type="predicted"/>